<dbReference type="STRING" id="54914.AV540_19570"/>
<proteinExistence type="predicted"/>
<name>A0A4Y3PC62_BREPA</name>
<dbReference type="GeneID" id="87612651"/>
<reference evidence="1 2" key="1">
    <citation type="submission" date="2019-06" db="EMBL/GenBank/DDBJ databases">
        <title>Whole genome shotgun sequence of Brevibacillus parabrevis NBRC 12334.</title>
        <authorList>
            <person name="Hosoyama A."/>
            <person name="Uohara A."/>
            <person name="Ohji S."/>
            <person name="Ichikawa N."/>
        </authorList>
    </citation>
    <scope>NUCLEOTIDE SEQUENCE [LARGE SCALE GENOMIC DNA]</scope>
    <source>
        <strain evidence="1 2">NBRC 12334</strain>
    </source>
</reference>
<organism evidence="1 2">
    <name type="scientific">Brevibacillus parabrevis</name>
    <dbReference type="NCBI Taxonomy" id="54914"/>
    <lineage>
        <taxon>Bacteria</taxon>
        <taxon>Bacillati</taxon>
        <taxon>Bacillota</taxon>
        <taxon>Bacilli</taxon>
        <taxon>Bacillales</taxon>
        <taxon>Paenibacillaceae</taxon>
        <taxon>Brevibacillus</taxon>
    </lineage>
</organism>
<gene>
    <name evidence="1" type="ORF">BPA01_06540</name>
</gene>
<dbReference type="RefSeq" id="WP_122965098.1">
    <property type="nucleotide sequence ID" value="NZ_BJMH01000002.1"/>
</dbReference>
<protein>
    <recommendedName>
        <fullName evidence="3">YolD-like family protein</fullName>
    </recommendedName>
</protein>
<sequence length="116" mass="13599">MREKRVSKKENVFVASRFVLPEHREMYLRAKEEEQKYVPPELDQEQLGAMSELIWQGFQANNLLKLTYFDGREPRHLSAHVIHIDQAARRLKLKTGDGFHWLSFACLLQVELASGF</sequence>
<accession>A0A4Y3PC62</accession>
<comment type="caution">
    <text evidence="1">The sequence shown here is derived from an EMBL/GenBank/DDBJ whole genome shotgun (WGS) entry which is preliminary data.</text>
</comment>
<dbReference type="InterPro" id="IPR014962">
    <property type="entry name" value="YolD"/>
</dbReference>
<dbReference type="EMBL" id="BJMH01000002">
    <property type="protein sequence ID" value="GEB31074.1"/>
    <property type="molecule type" value="Genomic_DNA"/>
</dbReference>
<dbReference type="Pfam" id="PF08863">
    <property type="entry name" value="YolD"/>
    <property type="match status" value="1"/>
</dbReference>
<evidence type="ECO:0000313" key="1">
    <source>
        <dbReference type="EMBL" id="GEB31074.1"/>
    </source>
</evidence>
<keyword evidence="2" id="KW-1185">Reference proteome</keyword>
<dbReference type="Proteomes" id="UP000316882">
    <property type="component" value="Unassembled WGS sequence"/>
</dbReference>
<dbReference type="AlphaFoldDB" id="A0A4Y3PC62"/>
<evidence type="ECO:0000313" key="2">
    <source>
        <dbReference type="Proteomes" id="UP000316882"/>
    </source>
</evidence>
<evidence type="ECO:0008006" key="3">
    <source>
        <dbReference type="Google" id="ProtNLM"/>
    </source>
</evidence>